<accession>A0ABT8L8R8</accession>
<evidence type="ECO:0000313" key="1">
    <source>
        <dbReference type="EMBL" id="MDN5212628.1"/>
    </source>
</evidence>
<evidence type="ECO:0000313" key="2">
    <source>
        <dbReference type="Proteomes" id="UP001172083"/>
    </source>
</evidence>
<organism evidence="1 2">
    <name type="scientific">Agaribacillus aureus</name>
    <dbReference type="NCBI Taxonomy" id="3051825"/>
    <lineage>
        <taxon>Bacteria</taxon>
        <taxon>Pseudomonadati</taxon>
        <taxon>Bacteroidota</taxon>
        <taxon>Cytophagia</taxon>
        <taxon>Cytophagales</taxon>
        <taxon>Splendidivirgaceae</taxon>
        <taxon>Agaribacillus</taxon>
    </lineage>
</organism>
<dbReference type="InterPro" id="IPR025563">
    <property type="entry name" value="DUF4286"/>
</dbReference>
<comment type="caution">
    <text evidence="1">The sequence shown here is derived from an EMBL/GenBank/DDBJ whole genome shotgun (WGS) entry which is preliminary data.</text>
</comment>
<gene>
    <name evidence="1" type="ORF">QQ020_11250</name>
</gene>
<dbReference type="RefSeq" id="WP_346757945.1">
    <property type="nucleotide sequence ID" value="NZ_JAUJEB010000001.1"/>
</dbReference>
<reference evidence="1" key="1">
    <citation type="submission" date="2023-06" db="EMBL/GenBank/DDBJ databases">
        <title>Genomic of Agaribacillus aureum.</title>
        <authorList>
            <person name="Wang G."/>
        </authorList>
    </citation>
    <scope>NUCLEOTIDE SEQUENCE</scope>
    <source>
        <strain evidence="1">BMA12</strain>
    </source>
</reference>
<proteinExistence type="predicted"/>
<dbReference type="Proteomes" id="UP001172083">
    <property type="component" value="Unassembled WGS sequence"/>
</dbReference>
<sequence>MILYNVTVNIDDDVREEWITWMKTKHIPDVLATGQFIDHRFYKLIEEVQNGGTTYSIQFFARSMREIDHYLANFATRLRDDHLQKFKDKHVAFRTVLESVD</sequence>
<dbReference type="EMBL" id="JAUJEB010000001">
    <property type="protein sequence ID" value="MDN5212628.1"/>
    <property type="molecule type" value="Genomic_DNA"/>
</dbReference>
<dbReference type="Pfam" id="PF14114">
    <property type="entry name" value="DUF4286"/>
    <property type="match status" value="1"/>
</dbReference>
<protein>
    <submittedName>
        <fullName evidence="1">DUF4286 family protein</fullName>
    </submittedName>
</protein>
<keyword evidence="2" id="KW-1185">Reference proteome</keyword>
<name>A0ABT8L8R8_9BACT</name>